<name>A0A1V4T1G2_9GAMM</name>
<dbReference type="EMBL" id="MTSM01000101">
    <property type="protein sequence ID" value="OPX54029.1"/>
    <property type="molecule type" value="Genomic_DNA"/>
</dbReference>
<accession>A0A1V4T1G2</accession>
<dbReference type="Proteomes" id="UP000191418">
    <property type="component" value="Unassembled WGS sequence"/>
</dbReference>
<protein>
    <submittedName>
        <fullName evidence="1">Uncharacterized protein</fullName>
    </submittedName>
</protein>
<reference evidence="1 2" key="1">
    <citation type="submission" date="2017-01" db="EMBL/GenBank/DDBJ databases">
        <title>Genome Sequencing of a Marine Spirillum, Oceanospirillum multiglobuliferum ATCC 33336, from Japan.</title>
        <authorList>
            <person name="Carney J.G."/>
            <person name="Trachtenberg A.M."/>
            <person name="Rheaume B.A."/>
            <person name="Linnane J.D."/>
            <person name="Pitts N.L."/>
            <person name="Mykles D.L."/>
            <person name="Maclea K.S."/>
        </authorList>
    </citation>
    <scope>NUCLEOTIDE SEQUENCE [LARGE SCALE GENOMIC DNA]</scope>
    <source>
        <strain evidence="1 2">ATCC 33336</strain>
    </source>
</reference>
<evidence type="ECO:0000313" key="1">
    <source>
        <dbReference type="EMBL" id="OPX54029.1"/>
    </source>
</evidence>
<dbReference type="RefSeq" id="WP_080051922.1">
    <property type="nucleotide sequence ID" value="NZ_MTSM01000101.1"/>
</dbReference>
<sequence length="62" mass="6742">MINIISITPVYDADGTLIYSNVYVEVVLTSGEKGNANFTLLPEEIDLVAVSKSIKEKIKNGL</sequence>
<gene>
    <name evidence="1" type="ORF">BTE48_16380</name>
</gene>
<proteinExistence type="predicted"/>
<keyword evidence="2" id="KW-1185">Reference proteome</keyword>
<dbReference type="AlphaFoldDB" id="A0A1V4T1G2"/>
<organism evidence="1 2">
    <name type="scientific">Oceanospirillum multiglobuliferum</name>
    <dbReference type="NCBI Taxonomy" id="64969"/>
    <lineage>
        <taxon>Bacteria</taxon>
        <taxon>Pseudomonadati</taxon>
        <taxon>Pseudomonadota</taxon>
        <taxon>Gammaproteobacteria</taxon>
        <taxon>Oceanospirillales</taxon>
        <taxon>Oceanospirillaceae</taxon>
        <taxon>Oceanospirillum</taxon>
    </lineage>
</organism>
<comment type="caution">
    <text evidence="1">The sequence shown here is derived from an EMBL/GenBank/DDBJ whole genome shotgun (WGS) entry which is preliminary data.</text>
</comment>
<evidence type="ECO:0000313" key="2">
    <source>
        <dbReference type="Proteomes" id="UP000191418"/>
    </source>
</evidence>